<proteinExistence type="predicted"/>
<gene>
    <name evidence="1" type="ORF">MML48_2g00022107</name>
</gene>
<name>A0ACB9TPT9_HOLOL</name>
<sequence>MAEDHSSDDSDIENHNELHGILHKWTNYIHGWQDRYIILKNGTLSYYKNEQELGYGCRGALSLAKASIKPHEFDECRFDVSVNDCIWYLRADSVESKQLWVDALESYKAESGYGTGSENSLKRHGSTVSLQSTTYSTASSSSFKRTGRNLREKLAELETFKDILCGQIDTLQQFFDICVENANVNNNDIQTDVKSINHTKANLPSIDFKGEAITFRTTTAAVLDTLAHCVDLVMQREDSWRKRLEREMERRKRTENLSKSYFDQLQKLRNVHPGPDMEVSLIK</sequence>
<comment type="caution">
    <text evidence="1">The sequence shown here is derived from an EMBL/GenBank/DDBJ whole genome shotgun (WGS) entry which is preliminary data.</text>
</comment>
<accession>A0ACB9TPT9</accession>
<reference evidence="1" key="1">
    <citation type="submission" date="2022-04" db="EMBL/GenBank/DDBJ databases">
        <title>Chromosome-scale genome assembly of Holotrichia oblita Faldermann.</title>
        <authorList>
            <person name="Rongchong L."/>
        </authorList>
    </citation>
    <scope>NUCLEOTIDE SEQUENCE</scope>
    <source>
        <strain evidence="1">81SQS9</strain>
    </source>
</reference>
<protein>
    <submittedName>
        <fullName evidence="1">Glycolipid transfer protein-related</fullName>
    </submittedName>
</protein>
<evidence type="ECO:0000313" key="1">
    <source>
        <dbReference type="EMBL" id="KAI4468664.1"/>
    </source>
</evidence>
<organism evidence="1 2">
    <name type="scientific">Holotrichia oblita</name>
    <name type="common">Chafer beetle</name>
    <dbReference type="NCBI Taxonomy" id="644536"/>
    <lineage>
        <taxon>Eukaryota</taxon>
        <taxon>Metazoa</taxon>
        <taxon>Ecdysozoa</taxon>
        <taxon>Arthropoda</taxon>
        <taxon>Hexapoda</taxon>
        <taxon>Insecta</taxon>
        <taxon>Pterygota</taxon>
        <taxon>Neoptera</taxon>
        <taxon>Endopterygota</taxon>
        <taxon>Coleoptera</taxon>
        <taxon>Polyphaga</taxon>
        <taxon>Scarabaeiformia</taxon>
        <taxon>Scarabaeidae</taxon>
        <taxon>Melolonthinae</taxon>
        <taxon>Holotrichia</taxon>
    </lineage>
</organism>
<keyword evidence="2" id="KW-1185">Reference proteome</keyword>
<dbReference type="Proteomes" id="UP001056778">
    <property type="component" value="Chromosome 2"/>
</dbReference>
<dbReference type="EMBL" id="CM043016">
    <property type="protein sequence ID" value="KAI4468664.1"/>
    <property type="molecule type" value="Genomic_DNA"/>
</dbReference>
<evidence type="ECO:0000313" key="2">
    <source>
        <dbReference type="Proteomes" id="UP001056778"/>
    </source>
</evidence>